<gene>
    <name evidence="1" type="ORF">SLEP1_g27654</name>
</gene>
<evidence type="ECO:0000313" key="2">
    <source>
        <dbReference type="Proteomes" id="UP001054252"/>
    </source>
</evidence>
<organism evidence="1 2">
    <name type="scientific">Rubroshorea leprosula</name>
    <dbReference type="NCBI Taxonomy" id="152421"/>
    <lineage>
        <taxon>Eukaryota</taxon>
        <taxon>Viridiplantae</taxon>
        <taxon>Streptophyta</taxon>
        <taxon>Embryophyta</taxon>
        <taxon>Tracheophyta</taxon>
        <taxon>Spermatophyta</taxon>
        <taxon>Magnoliopsida</taxon>
        <taxon>eudicotyledons</taxon>
        <taxon>Gunneridae</taxon>
        <taxon>Pentapetalae</taxon>
        <taxon>rosids</taxon>
        <taxon>malvids</taxon>
        <taxon>Malvales</taxon>
        <taxon>Dipterocarpaceae</taxon>
        <taxon>Rubroshorea</taxon>
    </lineage>
</organism>
<reference evidence="1 2" key="1">
    <citation type="journal article" date="2021" name="Commun. Biol.">
        <title>The genome of Shorea leprosula (Dipterocarpaceae) highlights the ecological relevance of drought in aseasonal tropical rainforests.</title>
        <authorList>
            <person name="Ng K.K.S."/>
            <person name="Kobayashi M.J."/>
            <person name="Fawcett J.A."/>
            <person name="Hatakeyama M."/>
            <person name="Paape T."/>
            <person name="Ng C.H."/>
            <person name="Ang C.C."/>
            <person name="Tnah L.H."/>
            <person name="Lee C.T."/>
            <person name="Nishiyama T."/>
            <person name="Sese J."/>
            <person name="O'Brien M.J."/>
            <person name="Copetti D."/>
            <person name="Mohd Noor M.I."/>
            <person name="Ong R.C."/>
            <person name="Putra M."/>
            <person name="Sireger I.Z."/>
            <person name="Indrioko S."/>
            <person name="Kosugi Y."/>
            <person name="Izuno A."/>
            <person name="Isagi Y."/>
            <person name="Lee S.L."/>
            <person name="Shimizu K.K."/>
        </authorList>
    </citation>
    <scope>NUCLEOTIDE SEQUENCE [LARGE SCALE GENOMIC DNA]</scope>
    <source>
        <strain evidence="1">214</strain>
    </source>
</reference>
<keyword evidence="2" id="KW-1185">Reference proteome</keyword>
<dbReference type="Proteomes" id="UP001054252">
    <property type="component" value="Unassembled WGS sequence"/>
</dbReference>
<proteinExistence type="predicted"/>
<accession>A0AAV5K3R2</accession>
<dbReference type="AlphaFoldDB" id="A0AAV5K3R2"/>
<sequence length="97" mass="10978">MTPVIIFYHGSGHYDSGHYDSGHYDSGHYLIMTPVTSEYKRGLKKDFGFGAITVLEFGSCRESSISVPRRLPSQPNPVLLARIFWYDGQLHLSPNFI</sequence>
<name>A0AAV5K3R2_9ROSI</name>
<dbReference type="EMBL" id="BPVZ01000047">
    <property type="protein sequence ID" value="GKV17110.1"/>
    <property type="molecule type" value="Genomic_DNA"/>
</dbReference>
<comment type="caution">
    <text evidence="1">The sequence shown here is derived from an EMBL/GenBank/DDBJ whole genome shotgun (WGS) entry which is preliminary data.</text>
</comment>
<evidence type="ECO:0000313" key="1">
    <source>
        <dbReference type="EMBL" id="GKV17110.1"/>
    </source>
</evidence>
<protein>
    <submittedName>
        <fullName evidence="1">Uncharacterized protein</fullName>
    </submittedName>
</protein>